<feature type="region of interest" description="Disordered" evidence="1">
    <location>
        <begin position="100"/>
        <end position="131"/>
    </location>
</feature>
<evidence type="ECO:0000313" key="4">
    <source>
        <dbReference type="Proteomes" id="UP001595798"/>
    </source>
</evidence>
<organism evidence="3 4">
    <name type="scientific">Marinobacter lacisalsi</name>
    <dbReference type="NCBI Taxonomy" id="475979"/>
    <lineage>
        <taxon>Bacteria</taxon>
        <taxon>Pseudomonadati</taxon>
        <taxon>Pseudomonadota</taxon>
        <taxon>Gammaproteobacteria</taxon>
        <taxon>Pseudomonadales</taxon>
        <taxon>Marinobacteraceae</taxon>
        <taxon>Marinobacter</taxon>
    </lineage>
</organism>
<feature type="signal peptide" evidence="2">
    <location>
        <begin position="1"/>
        <end position="24"/>
    </location>
</feature>
<evidence type="ECO:0000256" key="2">
    <source>
        <dbReference type="SAM" id="SignalP"/>
    </source>
</evidence>
<name>A0ABV8QK14_9GAMM</name>
<proteinExistence type="predicted"/>
<protein>
    <submittedName>
        <fullName evidence="3">Secretin</fullName>
    </submittedName>
</protein>
<dbReference type="RefSeq" id="WP_379889438.1">
    <property type="nucleotide sequence ID" value="NZ_JBHSDI010000060.1"/>
</dbReference>
<evidence type="ECO:0000256" key="1">
    <source>
        <dbReference type="SAM" id="MobiDB-lite"/>
    </source>
</evidence>
<keyword evidence="2" id="KW-0732">Signal</keyword>
<reference evidence="4" key="1">
    <citation type="journal article" date="2019" name="Int. J. Syst. Evol. Microbiol.">
        <title>The Global Catalogue of Microorganisms (GCM) 10K type strain sequencing project: providing services to taxonomists for standard genome sequencing and annotation.</title>
        <authorList>
            <consortium name="The Broad Institute Genomics Platform"/>
            <consortium name="The Broad Institute Genome Sequencing Center for Infectious Disease"/>
            <person name="Wu L."/>
            <person name="Ma J."/>
        </authorList>
    </citation>
    <scope>NUCLEOTIDE SEQUENCE [LARGE SCALE GENOMIC DNA]</scope>
    <source>
        <strain evidence="4">CECT 7297</strain>
    </source>
</reference>
<feature type="compositionally biased region" description="Low complexity" evidence="1">
    <location>
        <begin position="105"/>
        <end position="131"/>
    </location>
</feature>
<gene>
    <name evidence="3" type="ORF">ACFOZ5_16830</name>
</gene>
<keyword evidence="4" id="KW-1185">Reference proteome</keyword>
<dbReference type="Proteomes" id="UP001595798">
    <property type="component" value="Unassembled WGS sequence"/>
</dbReference>
<evidence type="ECO:0000313" key="3">
    <source>
        <dbReference type="EMBL" id="MFC4260682.1"/>
    </source>
</evidence>
<dbReference type="EMBL" id="JBHSDI010000060">
    <property type="protein sequence ID" value="MFC4260682.1"/>
    <property type="molecule type" value="Genomic_DNA"/>
</dbReference>
<accession>A0ABV8QK14</accession>
<feature type="chain" id="PRO_5047028258" evidence="2">
    <location>
        <begin position="25"/>
        <end position="260"/>
    </location>
</feature>
<sequence length="260" mass="28205">MASASVRILILLLTLTLVPVLAQAAPENRTFTLDNRPAQEVADQLRALYPESELTMAAQGRQLVTRAEPAVLDEISQLIRTMDVAPVQLRITVRSSGQVQGKRQSGGVSSGHGNVVTIQGQSRTTSTRSTQERNLVVQDGQSAHISSGQVRTLPVAIRAGRNPAAIYQQVDIRSGFIVTPQRISDQQIQLSITAFENTPDSGMAGYETDAVVTQRRVAPGEWVEVGSTETSQQSERSGITYQVGGNRQDNQQFQVKVDVL</sequence>
<comment type="caution">
    <text evidence="3">The sequence shown here is derived from an EMBL/GenBank/DDBJ whole genome shotgun (WGS) entry which is preliminary data.</text>
</comment>